<dbReference type="Proteomes" id="UP001054945">
    <property type="component" value="Unassembled WGS sequence"/>
</dbReference>
<protein>
    <submittedName>
        <fullName evidence="1">Uncharacterized protein</fullName>
    </submittedName>
</protein>
<name>A0AAV4NS46_CAEEX</name>
<evidence type="ECO:0000313" key="2">
    <source>
        <dbReference type="Proteomes" id="UP001054945"/>
    </source>
</evidence>
<reference evidence="1 2" key="1">
    <citation type="submission" date="2021-06" db="EMBL/GenBank/DDBJ databases">
        <title>Caerostris extrusa draft genome.</title>
        <authorList>
            <person name="Kono N."/>
            <person name="Arakawa K."/>
        </authorList>
    </citation>
    <scope>NUCLEOTIDE SEQUENCE [LARGE SCALE GENOMIC DNA]</scope>
</reference>
<comment type="caution">
    <text evidence="1">The sequence shown here is derived from an EMBL/GenBank/DDBJ whole genome shotgun (WGS) entry which is preliminary data.</text>
</comment>
<gene>
    <name evidence="1" type="ORF">CEXT_273951</name>
</gene>
<organism evidence="1 2">
    <name type="scientific">Caerostris extrusa</name>
    <name type="common">Bark spider</name>
    <name type="synonym">Caerostris bankana</name>
    <dbReference type="NCBI Taxonomy" id="172846"/>
    <lineage>
        <taxon>Eukaryota</taxon>
        <taxon>Metazoa</taxon>
        <taxon>Ecdysozoa</taxon>
        <taxon>Arthropoda</taxon>
        <taxon>Chelicerata</taxon>
        <taxon>Arachnida</taxon>
        <taxon>Araneae</taxon>
        <taxon>Araneomorphae</taxon>
        <taxon>Entelegynae</taxon>
        <taxon>Araneoidea</taxon>
        <taxon>Araneidae</taxon>
        <taxon>Caerostris</taxon>
    </lineage>
</organism>
<dbReference type="AlphaFoldDB" id="A0AAV4NS46"/>
<accession>A0AAV4NS46</accession>
<sequence>MGEAEKNLLGIKRGKKVMLKASEHGKTAGTSSGAPAESRKRAFVMCNNYISLERLQLPDFPGLGRHKLVIWRFMRCRKLSECNDSGKSASRFILW</sequence>
<proteinExistence type="predicted"/>
<keyword evidence="2" id="KW-1185">Reference proteome</keyword>
<dbReference type="EMBL" id="BPLR01021138">
    <property type="protein sequence ID" value="GIX86414.1"/>
    <property type="molecule type" value="Genomic_DNA"/>
</dbReference>
<evidence type="ECO:0000313" key="1">
    <source>
        <dbReference type="EMBL" id="GIX86414.1"/>
    </source>
</evidence>